<reference evidence="1" key="1">
    <citation type="submission" date="2014-09" db="EMBL/GenBank/DDBJ databases">
        <authorList>
            <person name="Magalhaes I.L.F."/>
            <person name="Oliveira U."/>
            <person name="Santos F.R."/>
            <person name="Vidigal T.H.D.A."/>
            <person name="Brescovit A.D."/>
            <person name="Santos A.J."/>
        </authorList>
    </citation>
    <scope>NUCLEOTIDE SEQUENCE</scope>
    <source>
        <tissue evidence="1">Shoot tissue taken approximately 20 cm above the soil surface</tissue>
    </source>
</reference>
<evidence type="ECO:0000313" key="1">
    <source>
        <dbReference type="EMBL" id="JAD40267.1"/>
    </source>
</evidence>
<dbReference type="EMBL" id="GBRH01257628">
    <property type="protein sequence ID" value="JAD40267.1"/>
    <property type="molecule type" value="Transcribed_RNA"/>
</dbReference>
<organism evidence="1">
    <name type="scientific">Arundo donax</name>
    <name type="common">Giant reed</name>
    <name type="synonym">Donax arundinaceus</name>
    <dbReference type="NCBI Taxonomy" id="35708"/>
    <lineage>
        <taxon>Eukaryota</taxon>
        <taxon>Viridiplantae</taxon>
        <taxon>Streptophyta</taxon>
        <taxon>Embryophyta</taxon>
        <taxon>Tracheophyta</taxon>
        <taxon>Spermatophyta</taxon>
        <taxon>Magnoliopsida</taxon>
        <taxon>Liliopsida</taxon>
        <taxon>Poales</taxon>
        <taxon>Poaceae</taxon>
        <taxon>PACMAD clade</taxon>
        <taxon>Arundinoideae</taxon>
        <taxon>Arundineae</taxon>
        <taxon>Arundo</taxon>
    </lineage>
</organism>
<dbReference type="AlphaFoldDB" id="A0A0A8ZZQ0"/>
<protein>
    <submittedName>
        <fullName evidence="1">Uncharacterized protein</fullName>
    </submittedName>
</protein>
<sequence length="33" mass="4034">MYHSYPNFAKAMNFKLHKHFREGSKEVTGMWLF</sequence>
<proteinExistence type="predicted"/>
<name>A0A0A8ZZQ0_ARUDO</name>
<reference evidence="1" key="2">
    <citation type="journal article" date="2015" name="Data Brief">
        <title>Shoot transcriptome of the giant reed, Arundo donax.</title>
        <authorList>
            <person name="Barrero R.A."/>
            <person name="Guerrero F.D."/>
            <person name="Moolhuijzen P."/>
            <person name="Goolsby J.A."/>
            <person name="Tidwell J."/>
            <person name="Bellgard S.E."/>
            <person name="Bellgard M.I."/>
        </authorList>
    </citation>
    <scope>NUCLEOTIDE SEQUENCE</scope>
    <source>
        <tissue evidence="1">Shoot tissue taken approximately 20 cm above the soil surface</tissue>
    </source>
</reference>
<accession>A0A0A8ZZQ0</accession>